<dbReference type="PROSITE" id="PS50157">
    <property type="entry name" value="ZINC_FINGER_C2H2_2"/>
    <property type="match status" value="10"/>
</dbReference>
<dbReference type="Pfam" id="PF25580">
    <property type="entry name" value="TPR_Rlf"/>
    <property type="match status" value="1"/>
</dbReference>
<keyword evidence="3" id="KW-0597">Phosphoprotein</keyword>
<dbReference type="SUPFAM" id="SSF57667">
    <property type="entry name" value="beta-beta-alpha zinc fingers"/>
    <property type="match status" value="3"/>
</dbReference>
<accession>S4R757</accession>
<dbReference type="Pfam" id="PF26218">
    <property type="entry name" value="zf_C2H2_ZNF292"/>
    <property type="match status" value="1"/>
</dbReference>
<dbReference type="PROSITE" id="PS00028">
    <property type="entry name" value="ZINC_FINGER_C2H2_1"/>
    <property type="match status" value="11"/>
</dbReference>
<evidence type="ECO:0000256" key="1">
    <source>
        <dbReference type="ARBA" id="ARBA00004123"/>
    </source>
</evidence>
<proteinExistence type="inferred from homology"/>
<dbReference type="InterPro" id="IPR013087">
    <property type="entry name" value="Znf_C2H2_type"/>
</dbReference>
<dbReference type="PANTHER" id="PTHR15507">
    <property type="entry name" value="ZINC FINGER PROTEIN RLF"/>
    <property type="match status" value="1"/>
</dbReference>
<evidence type="ECO:0000256" key="9">
    <source>
        <dbReference type="ARBA" id="ARBA00023125"/>
    </source>
</evidence>
<comment type="similarity">
    <text evidence="2">Belongs to the krueppel C2H2-type zinc-finger protein family.</text>
</comment>
<dbReference type="PANTHER" id="PTHR15507:SF17">
    <property type="entry name" value="C2H2-TYPE DOMAIN-CONTAINING PROTEIN"/>
    <property type="match status" value="1"/>
</dbReference>
<evidence type="ECO:0000256" key="12">
    <source>
        <dbReference type="PROSITE-ProRule" id="PRU00042"/>
    </source>
</evidence>
<feature type="domain" description="C2H2-type" evidence="14">
    <location>
        <begin position="378"/>
        <end position="408"/>
    </location>
</feature>
<evidence type="ECO:0000256" key="7">
    <source>
        <dbReference type="ARBA" id="ARBA00022833"/>
    </source>
</evidence>
<feature type="region of interest" description="Disordered" evidence="13">
    <location>
        <begin position="681"/>
        <end position="755"/>
    </location>
</feature>
<dbReference type="GO" id="GO:0000981">
    <property type="term" value="F:DNA-binding transcription factor activity, RNA polymerase II-specific"/>
    <property type="evidence" value="ECO:0007669"/>
    <property type="project" value="TreeGrafter"/>
</dbReference>
<evidence type="ECO:0000256" key="11">
    <source>
        <dbReference type="ARBA" id="ARBA00023242"/>
    </source>
</evidence>
<evidence type="ECO:0000256" key="5">
    <source>
        <dbReference type="ARBA" id="ARBA00022737"/>
    </source>
</evidence>
<evidence type="ECO:0000259" key="14">
    <source>
        <dbReference type="PROSITE" id="PS50157"/>
    </source>
</evidence>
<evidence type="ECO:0000256" key="13">
    <source>
        <dbReference type="SAM" id="MobiDB-lite"/>
    </source>
</evidence>
<evidence type="ECO:0000256" key="8">
    <source>
        <dbReference type="ARBA" id="ARBA00023015"/>
    </source>
</evidence>
<feature type="domain" description="C2H2-type" evidence="14">
    <location>
        <begin position="1037"/>
        <end position="1062"/>
    </location>
</feature>
<feature type="domain" description="C2H2-type" evidence="14">
    <location>
        <begin position="1214"/>
        <end position="1244"/>
    </location>
</feature>
<dbReference type="InterPro" id="IPR052251">
    <property type="entry name" value="GH-ZnFinger_Regulators"/>
</dbReference>
<reference evidence="15" key="1">
    <citation type="submission" date="2025-08" db="UniProtKB">
        <authorList>
            <consortium name="Ensembl"/>
        </authorList>
    </citation>
    <scope>IDENTIFICATION</scope>
</reference>
<keyword evidence="10" id="KW-0804">Transcription</keyword>
<keyword evidence="8" id="KW-0805">Transcription regulation</keyword>
<evidence type="ECO:0000256" key="6">
    <source>
        <dbReference type="ARBA" id="ARBA00022771"/>
    </source>
</evidence>
<keyword evidence="4" id="KW-0479">Metal-binding</keyword>
<keyword evidence="9" id="KW-0238">DNA-binding</keyword>
<evidence type="ECO:0000256" key="2">
    <source>
        <dbReference type="ARBA" id="ARBA00006991"/>
    </source>
</evidence>
<feature type="domain" description="C2H2-type" evidence="14">
    <location>
        <begin position="422"/>
        <end position="449"/>
    </location>
</feature>
<keyword evidence="6 12" id="KW-0863">Zinc-finger</keyword>
<keyword evidence="11" id="KW-0539">Nucleus</keyword>
<dbReference type="Gene3D" id="3.30.160.60">
    <property type="entry name" value="Classic Zinc Finger"/>
    <property type="match status" value="4"/>
</dbReference>
<evidence type="ECO:0000256" key="10">
    <source>
        <dbReference type="ARBA" id="ARBA00023163"/>
    </source>
</evidence>
<feature type="domain" description="C2H2-type" evidence="14">
    <location>
        <begin position="550"/>
        <end position="580"/>
    </location>
</feature>
<dbReference type="Ensembl" id="ENSPMAT00000001041.1">
    <property type="protein sequence ID" value="ENSPMAP00000001037.1"/>
    <property type="gene ID" value="ENSPMAG00000000941.1"/>
</dbReference>
<feature type="domain" description="C2H2-type" evidence="14">
    <location>
        <begin position="867"/>
        <end position="897"/>
    </location>
</feature>
<organism evidence="15">
    <name type="scientific">Petromyzon marinus</name>
    <name type="common">Sea lamprey</name>
    <dbReference type="NCBI Taxonomy" id="7757"/>
    <lineage>
        <taxon>Eukaryota</taxon>
        <taxon>Metazoa</taxon>
        <taxon>Chordata</taxon>
        <taxon>Craniata</taxon>
        <taxon>Vertebrata</taxon>
        <taxon>Cyclostomata</taxon>
        <taxon>Hyperoartia</taxon>
        <taxon>Petromyzontiformes</taxon>
        <taxon>Petromyzontidae</taxon>
        <taxon>Petromyzon</taxon>
    </lineage>
</organism>
<dbReference type="InterPro" id="IPR036236">
    <property type="entry name" value="Znf_C2H2_sf"/>
</dbReference>
<keyword evidence="7" id="KW-0862">Zinc</keyword>
<dbReference type="SMART" id="SM00355">
    <property type="entry name" value="ZnF_C2H2"/>
    <property type="match status" value="15"/>
</dbReference>
<dbReference type="InterPro" id="IPR057986">
    <property type="entry name" value="TPR_Rlf/292/654"/>
</dbReference>
<feature type="domain" description="C2H2-type" evidence="14">
    <location>
        <begin position="1118"/>
        <end position="1148"/>
    </location>
</feature>
<name>S4R757_PETMA</name>
<feature type="domain" description="C2H2-type" evidence="14">
    <location>
        <begin position="450"/>
        <end position="479"/>
    </location>
</feature>
<evidence type="ECO:0000256" key="4">
    <source>
        <dbReference type="ARBA" id="ARBA00022723"/>
    </source>
</evidence>
<dbReference type="GeneTree" id="ENSGT00950000183034"/>
<dbReference type="STRING" id="7757.ENSPMAP00000001037"/>
<keyword evidence="5" id="KW-0677">Repeat</keyword>
<dbReference type="InterPro" id="IPR058902">
    <property type="entry name" value="zf_C2H2_ZNF292/Rlf"/>
</dbReference>
<sequence>CRRELTLFWSKLQRQAETFDPNMFLESCRQLAALSKNVYHLFFLIKVIQSETQAVGSSMCVELCVRGLRMETKEEGHGITASLCKTVGCLLPDDLEVRRACQLTEFLLEPSVDAFYAVEALYTQPDQRYTEETGLIANSLRCELLLLLKMHWPFDPEFWDWKKLKSRCLILLGDTALEICSAEELREAIEVPVKVEKVEAAEASEEKPLISAEDDRISWREVLSNTSQHTRSNGLNGGRRQMRSLGGQRIATPIFHKCRLCRREVLGHRIVRHSQKHIVKGVLLCPLCPKEFRELQDGLWHVQMHVKRVRHMMQLQKKKLFSSERLSGDDDDDDGGDSSDNSSSSYDPEGSDDETKDLSYLPDKANGAAEPARTEETFVCPANGCQKLFKYFKNMLAHAKMFHSEDEELIDALVQQQEARRRSCRFCKRKFETTDHQKDHMKIHRGPCPYVCIQADCGKRFRTAEEVSEHSLRHKHFRAVCSYGDCPERFSQRHLLYKHEAKHYQFGVFSCSVNVCDMFGVGPRKPISKLRVKQGDRSNGGVKKKALKQFLCGINGCTRAYTWLRSLKQHIVMSHEEHKQVVTKERHLLPDTLRGEDGTAGMFGGGAASGALHALQKAQRERVRSRPLQRQMRIRTGCTHNRYAKWPAIYKNGKFMCSRCFSVFDNPKSLGGHLAHKKNCNPPFGKSGDSDENESNEAMAEEREESAFKSEDNEMVMMDTFNDDDDDGVDGSDGAAVRESHAQQQPLGGGDRPLQAGVRRQLSGRPVHQHLQPSGVYPTIQGGLFGEMSVSEILETVRQMDFDNPDGRAEANGAANASVWPYVCHISLCKYGALTRCALVNHYTKVHSYSKNDVAQLSHCQSTFTPFRCVMPDCKKSFTRNSNLRSHYRGCHKIDEVQLEKLCRESLNALAPPTLLPDSAAVGCSSEEMADEKPPPQLKILVPPPTTLATGLPQEDGAGPTCSTPVHHIVKVEPNEEHGAARINAKVKQKIKNKIKQKGIRCTLKWCKALFGTEEELQQHLAKHKDEPPVVKIMRLYKCNLIECGKSFTQLYKLIRHYSYNHHMTLEEVRSTIPTEYISEFRCDQPNCLGSFTRFSNLQRHQQSQHGINFEAPKKKPFACNFSGCNASFGVALNLQAHIKQKHLGGKDGGPRLSDSDGGVQISECEQSGTTDESEELSSSGDQCSLENAFKASLLKTELEMLKICKKDICKDQYPCMLKECAGVVRSQYSLMRHYRVVHKMPTTQLNFNYKKLVICRGY</sequence>
<protein>
    <recommendedName>
        <fullName evidence="14">C2H2-type domain-containing protein</fullName>
    </recommendedName>
</protein>
<feature type="region of interest" description="Disordered" evidence="13">
    <location>
        <begin position="321"/>
        <end position="373"/>
    </location>
</feature>
<evidence type="ECO:0000256" key="3">
    <source>
        <dbReference type="ARBA" id="ARBA00022553"/>
    </source>
</evidence>
<feature type="domain" description="C2H2-type" evidence="14">
    <location>
        <begin position="1000"/>
        <end position="1029"/>
    </location>
</feature>
<comment type="subcellular location">
    <subcellularLocation>
        <location evidence="1">Nucleus</location>
    </subcellularLocation>
</comment>
<dbReference type="HOGENOM" id="CLU_265067_0_0_1"/>
<dbReference type="Pfam" id="PF00096">
    <property type="entry name" value="zf-C2H2"/>
    <property type="match status" value="2"/>
</dbReference>
<dbReference type="GO" id="GO:0008270">
    <property type="term" value="F:zinc ion binding"/>
    <property type="evidence" value="ECO:0007669"/>
    <property type="project" value="UniProtKB-KW"/>
</dbReference>
<dbReference type="Pfam" id="PF25420">
    <property type="entry name" value="zf-C2H2_ZN292"/>
    <property type="match status" value="1"/>
</dbReference>
<feature type="domain" description="C2H2-type" evidence="14">
    <location>
        <begin position="1081"/>
        <end position="1106"/>
    </location>
</feature>
<reference evidence="15" key="2">
    <citation type="submission" date="2025-09" db="UniProtKB">
        <authorList>
            <consortium name="Ensembl"/>
        </authorList>
    </citation>
    <scope>IDENTIFICATION</scope>
</reference>
<feature type="compositionally biased region" description="Acidic residues" evidence="13">
    <location>
        <begin position="721"/>
        <end position="730"/>
    </location>
</feature>
<dbReference type="GO" id="GO:0005634">
    <property type="term" value="C:nucleus"/>
    <property type="evidence" value="ECO:0007669"/>
    <property type="project" value="UniProtKB-SubCell"/>
</dbReference>
<evidence type="ECO:0000313" key="15">
    <source>
        <dbReference type="Ensembl" id="ENSPMAP00000001037.1"/>
    </source>
</evidence>
<feature type="compositionally biased region" description="Low complexity" evidence="13">
    <location>
        <begin position="338"/>
        <end position="348"/>
    </location>
</feature>
<dbReference type="AlphaFoldDB" id="S4R757"/>
<dbReference type="GO" id="GO:0003677">
    <property type="term" value="F:DNA binding"/>
    <property type="evidence" value="ECO:0007669"/>
    <property type="project" value="UniProtKB-KW"/>
</dbReference>